<feature type="signal peptide" evidence="1">
    <location>
        <begin position="1"/>
        <end position="22"/>
    </location>
</feature>
<evidence type="ECO:0000313" key="3">
    <source>
        <dbReference type="Proteomes" id="UP000504610"/>
    </source>
</evidence>
<evidence type="ECO:0000259" key="2">
    <source>
        <dbReference type="Pfam" id="PF16363"/>
    </source>
</evidence>
<feature type="chain" id="PRO_5040812828" evidence="1">
    <location>
        <begin position="23"/>
        <end position="197"/>
    </location>
</feature>
<dbReference type="GO" id="GO:0003978">
    <property type="term" value="F:UDP-glucose 4-epimerase activity"/>
    <property type="evidence" value="ECO:0007669"/>
    <property type="project" value="TreeGrafter"/>
</dbReference>
<proteinExistence type="predicted"/>
<gene>
    <name evidence="4" type="primary">LOC130498949</name>
</gene>
<dbReference type="PANTHER" id="PTHR43725">
    <property type="entry name" value="UDP-GLUCOSE 4-EPIMERASE"/>
    <property type="match status" value="1"/>
</dbReference>
<dbReference type="Proteomes" id="UP000504610">
    <property type="component" value="Chromosome 8"/>
</dbReference>
<dbReference type="PANTHER" id="PTHR43725:SF44">
    <property type="entry name" value="UDP-GLUCOSE 4-EPIMERASE 2"/>
    <property type="match status" value="1"/>
</dbReference>
<protein>
    <submittedName>
        <fullName evidence="4">Uncharacterized protein LOC130498949</fullName>
    </submittedName>
</protein>
<feature type="domain" description="NAD(P)-binding" evidence="2">
    <location>
        <begin position="15"/>
        <end position="106"/>
    </location>
</feature>
<organism evidence="3 4">
    <name type="scientific">Raphanus sativus</name>
    <name type="common">Radish</name>
    <name type="synonym">Raphanus raphanistrum var. sativus</name>
    <dbReference type="NCBI Taxonomy" id="3726"/>
    <lineage>
        <taxon>Eukaryota</taxon>
        <taxon>Viridiplantae</taxon>
        <taxon>Streptophyta</taxon>
        <taxon>Embryophyta</taxon>
        <taxon>Tracheophyta</taxon>
        <taxon>Spermatophyta</taxon>
        <taxon>Magnoliopsida</taxon>
        <taxon>eudicotyledons</taxon>
        <taxon>Gunneridae</taxon>
        <taxon>Pentapetalae</taxon>
        <taxon>rosids</taxon>
        <taxon>malvids</taxon>
        <taxon>Brassicales</taxon>
        <taxon>Brassicaceae</taxon>
        <taxon>Brassiceae</taxon>
        <taxon>Raphanus</taxon>
    </lineage>
</organism>
<dbReference type="SUPFAM" id="SSF51735">
    <property type="entry name" value="NAD(P)-binding Rossmann-fold domains"/>
    <property type="match status" value="1"/>
</dbReference>
<accession>A0A9W3CBE2</accession>
<dbReference type="GeneID" id="130498949"/>
<dbReference type="InterPro" id="IPR016040">
    <property type="entry name" value="NAD(P)-bd_dom"/>
</dbReference>
<keyword evidence="1" id="KW-0732">Signal</keyword>
<dbReference type="InterPro" id="IPR036291">
    <property type="entry name" value="NAD(P)-bd_dom_sf"/>
</dbReference>
<reference evidence="3" key="1">
    <citation type="journal article" date="2019" name="Database">
        <title>The radish genome database (RadishGD): an integrated information resource for radish genomics.</title>
        <authorList>
            <person name="Yu H.J."/>
            <person name="Baek S."/>
            <person name="Lee Y.J."/>
            <person name="Cho A."/>
            <person name="Mun J.H."/>
        </authorList>
    </citation>
    <scope>NUCLEOTIDE SEQUENCE [LARGE SCALE GENOMIC DNA]</scope>
    <source>
        <strain evidence="3">cv. WK10039</strain>
    </source>
</reference>
<dbReference type="Gene3D" id="3.90.25.10">
    <property type="entry name" value="UDP-galactose 4-epimerase, domain 1"/>
    <property type="match status" value="1"/>
</dbReference>
<name>A0A9W3CBE2_RAPSA</name>
<dbReference type="KEGG" id="rsz:130498949"/>
<keyword evidence="3" id="KW-1185">Reference proteome</keyword>
<evidence type="ECO:0000313" key="4">
    <source>
        <dbReference type="RefSeq" id="XP_056848794.1"/>
    </source>
</evidence>
<dbReference type="GO" id="GO:0005996">
    <property type="term" value="P:monosaccharide metabolic process"/>
    <property type="evidence" value="ECO:0007669"/>
    <property type="project" value="TreeGrafter"/>
</dbReference>
<evidence type="ECO:0000256" key="1">
    <source>
        <dbReference type="SAM" id="SignalP"/>
    </source>
</evidence>
<reference evidence="4" key="2">
    <citation type="submission" date="2025-08" db="UniProtKB">
        <authorList>
            <consortium name="RefSeq"/>
        </authorList>
    </citation>
    <scope>IDENTIFICATION</scope>
    <source>
        <tissue evidence="4">Leaf</tissue>
    </source>
</reference>
<dbReference type="AlphaFoldDB" id="A0A9W3CBE2"/>
<dbReference type="Gene3D" id="3.40.50.720">
    <property type="entry name" value="NAD(P)-binding Rossmann-like Domain"/>
    <property type="match status" value="1"/>
</dbReference>
<sequence>MVIFKRDFFQLVFLSSTLYGWTKEVPCTEESPISATNPYGRTKLFIEGICRGMYIALTLNVRSYYLDTSNPVGAHPSGYIGEDSLRFPNNLMPYVQQVAVGRRPHLTNPKTLRPSAPTPYKERCSPSFCLIHKSRSEALQRFPETGSPSRRVSSSSLPSLFRAPPLSLSLSSPSASLSLSGGRVVVVVVVIAGVVVV</sequence>
<dbReference type="OrthoDB" id="9402762at2759"/>
<dbReference type="GO" id="GO:0005829">
    <property type="term" value="C:cytosol"/>
    <property type="evidence" value="ECO:0007669"/>
    <property type="project" value="TreeGrafter"/>
</dbReference>
<dbReference type="RefSeq" id="XP_056848794.1">
    <property type="nucleotide sequence ID" value="XM_056992814.1"/>
</dbReference>
<dbReference type="Pfam" id="PF16363">
    <property type="entry name" value="GDP_Man_Dehyd"/>
    <property type="match status" value="1"/>
</dbReference>